<dbReference type="OrthoDB" id="9805754at2"/>
<dbReference type="NCBIfam" id="TIGR00112">
    <property type="entry name" value="proC"/>
    <property type="match status" value="1"/>
</dbReference>
<evidence type="ECO:0000256" key="2">
    <source>
        <dbReference type="ARBA" id="ARBA00005525"/>
    </source>
</evidence>
<evidence type="ECO:0000256" key="11">
    <source>
        <dbReference type="NCBIfam" id="TIGR00112"/>
    </source>
</evidence>
<dbReference type="InterPro" id="IPR008927">
    <property type="entry name" value="6-PGluconate_DH-like_C_sf"/>
</dbReference>
<dbReference type="UniPathway" id="UPA00098">
    <property type="reaction ID" value="UER00361"/>
</dbReference>
<dbReference type="GO" id="GO:0005737">
    <property type="term" value="C:cytoplasm"/>
    <property type="evidence" value="ECO:0007669"/>
    <property type="project" value="UniProtKB-SubCell"/>
</dbReference>
<evidence type="ECO:0000256" key="8">
    <source>
        <dbReference type="ARBA" id="ARBA00050547"/>
    </source>
</evidence>
<proteinExistence type="inferred from homology"/>
<organism evidence="16 17">
    <name type="scientific">Natronospirillum operosum</name>
    <dbReference type="NCBI Taxonomy" id="2759953"/>
    <lineage>
        <taxon>Bacteria</taxon>
        <taxon>Pseudomonadati</taxon>
        <taxon>Pseudomonadota</taxon>
        <taxon>Gammaproteobacteria</taxon>
        <taxon>Oceanospirillales</taxon>
        <taxon>Natronospirillaceae</taxon>
        <taxon>Natronospirillum</taxon>
    </lineage>
</organism>
<dbReference type="Proteomes" id="UP000297475">
    <property type="component" value="Unassembled WGS sequence"/>
</dbReference>
<dbReference type="GO" id="GO:0004735">
    <property type="term" value="F:pyrroline-5-carboxylate reductase activity"/>
    <property type="evidence" value="ECO:0007669"/>
    <property type="project" value="UniProtKB-UniRule"/>
</dbReference>
<keyword evidence="3 10" id="KW-0963">Cytoplasm</keyword>
<evidence type="ECO:0000256" key="1">
    <source>
        <dbReference type="ARBA" id="ARBA00005205"/>
    </source>
</evidence>
<evidence type="ECO:0000256" key="13">
    <source>
        <dbReference type="RuleBase" id="RU003903"/>
    </source>
</evidence>
<dbReference type="FunFam" id="3.40.50.720:FF:000105">
    <property type="entry name" value="Pyrroline-5-carboxylate reductase"/>
    <property type="match status" value="1"/>
</dbReference>
<dbReference type="EC" id="1.5.1.2" evidence="10 11"/>
<feature type="domain" description="Pyrroline-5-carboxylate reductase catalytic N-terminal" evidence="14">
    <location>
        <begin position="7"/>
        <end position="102"/>
    </location>
</feature>
<dbReference type="InterPro" id="IPR028939">
    <property type="entry name" value="P5C_Rdtase_cat_N"/>
</dbReference>
<keyword evidence="4 10" id="KW-0028">Amino-acid biosynthesis</keyword>
<dbReference type="EMBL" id="SRMF01000017">
    <property type="protein sequence ID" value="TGG90070.1"/>
    <property type="molecule type" value="Genomic_DNA"/>
</dbReference>
<dbReference type="Gene3D" id="1.10.3730.10">
    <property type="entry name" value="ProC C-terminal domain-like"/>
    <property type="match status" value="1"/>
</dbReference>
<accession>A0A4Z0W496</accession>
<evidence type="ECO:0000313" key="16">
    <source>
        <dbReference type="EMBL" id="TGG90070.1"/>
    </source>
</evidence>
<keyword evidence="5 10" id="KW-0641">Proline biosynthesis</keyword>
<dbReference type="HAMAP" id="MF_01925">
    <property type="entry name" value="P5C_reductase"/>
    <property type="match status" value="1"/>
</dbReference>
<dbReference type="PIRSF" id="PIRSF000193">
    <property type="entry name" value="Pyrrol-5-carb_rd"/>
    <property type="match status" value="1"/>
</dbReference>
<feature type="binding site" evidence="12">
    <location>
        <position position="38"/>
    </location>
    <ligand>
        <name>NADP(+)</name>
        <dbReference type="ChEBI" id="CHEBI:58349"/>
    </ligand>
</feature>
<keyword evidence="7 10" id="KW-0560">Oxidoreductase</keyword>
<comment type="catalytic activity">
    <reaction evidence="8 10">
        <text>L-proline + NAD(+) = (S)-1-pyrroline-5-carboxylate + NADH + 2 H(+)</text>
        <dbReference type="Rhea" id="RHEA:14105"/>
        <dbReference type="ChEBI" id="CHEBI:15378"/>
        <dbReference type="ChEBI" id="CHEBI:17388"/>
        <dbReference type="ChEBI" id="CHEBI:57540"/>
        <dbReference type="ChEBI" id="CHEBI:57945"/>
        <dbReference type="ChEBI" id="CHEBI:60039"/>
        <dbReference type="EC" id="1.5.1.2"/>
    </reaction>
</comment>
<dbReference type="SUPFAM" id="SSF51735">
    <property type="entry name" value="NAD(P)-binding Rossmann-fold domains"/>
    <property type="match status" value="1"/>
</dbReference>
<reference evidence="16 17" key="1">
    <citation type="submission" date="2019-04" db="EMBL/GenBank/DDBJ databases">
        <title>Natronospirillum operosus gen. nov., sp. nov., a haloalkaliphilic satellite isolated from decaying biomass of laboratory culture of cyanobacterium Geitlerinema sp. and proposal of Natronospirillaceae fam. nov. and Saccharospirillaceae fam. nov.</title>
        <authorList>
            <person name="Kevbrin V."/>
            <person name="Boltyanskaya Y."/>
            <person name="Koziaeva V."/>
            <person name="Grouzdev D.S."/>
            <person name="Park M."/>
            <person name="Cho J."/>
        </authorList>
    </citation>
    <scope>NUCLEOTIDE SEQUENCE [LARGE SCALE GENOMIC DNA]</scope>
    <source>
        <strain evidence="16 17">G-116</strain>
    </source>
</reference>
<dbReference type="PANTHER" id="PTHR11645:SF0">
    <property type="entry name" value="PYRROLINE-5-CARBOXYLATE REDUCTASE 3"/>
    <property type="match status" value="1"/>
</dbReference>
<comment type="function">
    <text evidence="10">Catalyzes the reduction of 1-pyrroline-5-carboxylate (PCA) to L-proline.</text>
</comment>
<comment type="subcellular location">
    <subcellularLocation>
        <location evidence="10">Cytoplasm</location>
    </subcellularLocation>
</comment>
<evidence type="ECO:0000256" key="9">
    <source>
        <dbReference type="ARBA" id="ARBA00052690"/>
    </source>
</evidence>
<name>A0A4Z0W496_9GAMM</name>
<evidence type="ECO:0000256" key="6">
    <source>
        <dbReference type="ARBA" id="ARBA00022857"/>
    </source>
</evidence>
<evidence type="ECO:0000256" key="7">
    <source>
        <dbReference type="ARBA" id="ARBA00023002"/>
    </source>
</evidence>
<dbReference type="Pfam" id="PF14748">
    <property type="entry name" value="P5CR_dimer"/>
    <property type="match status" value="1"/>
</dbReference>
<comment type="catalytic activity">
    <reaction evidence="9 10 13">
        <text>L-proline + NADP(+) = (S)-1-pyrroline-5-carboxylate + NADPH + 2 H(+)</text>
        <dbReference type="Rhea" id="RHEA:14109"/>
        <dbReference type="ChEBI" id="CHEBI:15378"/>
        <dbReference type="ChEBI" id="CHEBI:17388"/>
        <dbReference type="ChEBI" id="CHEBI:57783"/>
        <dbReference type="ChEBI" id="CHEBI:58349"/>
        <dbReference type="ChEBI" id="CHEBI:60039"/>
        <dbReference type="EC" id="1.5.1.2"/>
    </reaction>
</comment>
<keyword evidence="17" id="KW-1185">Reference proteome</keyword>
<feature type="binding site" evidence="12">
    <location>
        <begin position="11"/>
        <end position="16"/>
    </location>
    <ligand>
        <name>NADP(+)</name>
        <dbReference type="ChEBI" id="CHEBI:58349"/>
    </ligand>
</feature>
<dbReference type="RefSeq" id="WP_135485017.1">
    <property type="nucleotide sequence ID" value="NZ_SRMF01000017.1"/>
</dbReference>
<protein>
    <recommendedName>
        <fullName evidence="10 11">Pyrroline-5-carboxylate reductase</fullName>
        <shortName evidence="10">P5C reductase</shortName>
        <shortName evidence="10">P5CR</shortName>
        <ecNumber evidence="10 11">1.5.1.2</ecNumber>
    </recommendedName>
    <alternativeName>
        <fullName evidence="10">PCA reductase</fullName>
    </alternativeName>
</protein>
<dbReference type="Gene3D" id="3.40.50.720">
    <property type="entry name" value="NAD(P)-binding Rossmann-like Domain"/>
    <property type="match status" value="1"/>
</dbReference>
<sequence length="279" mass="28919">MINHTATIAFIGTGNMAGAIIGGLLEQGYPARNIIGTTRSPDSAEKASKALGIQVTTDNEAAVAQADVVVLGVKPQVMQTVCAALGTAIQQRQPLVVSIAAGIETATLDQWLGGGLPVVRCMPNTPSLLGAGVSGLFANPAVTTEQQTLAETLFRAVGMIQWVQQEADMHTITAICGSAPAYFYRFSEALVRSAEQRGLAAADAQALVAQVALGAARMMRETGDTPTQLRAKVSSPGGTTVEALRVFDEQGLDALVEAAVDACATRSVTLTDELASKHD</sequence>
<dbReference type="AlphaFoldDB" id="A0A4Z0W496"/>
<comment type="similarity">
    <text evidence="2 10 13">Belongs to the pyrroline-5-carboxylate reductase family.</text>
</comment>
<evidence type="ECO:0000256" key="4">
    <source>
        <dbReference type="ARBA" id="ARBA00022605"/>
    </source>
</evidence>
<dbReference type="FunFam" id="1.10.3730.10:FF:000001">
    <property type="entry name" value="Pyrroline-5-carboxylate reductase"/>
    <property type="match status" value="1"/>
</dbReference>
<evidence type="ECO:0000256" key="5">
    <source>
        <dbReference type="ARBA" id="ARBA00022650"/>
    </source>
</evidence>
<evidence type="ECO:0000256" key="3">
    <source>
        <dbReference type="ARBA" id="ARBA00022490"/>
    </source>
</evidence>
<evidence type="ECO:0000259" key="15">
    <source>
        <dbReference type="Pfam" id="PF14748"/>
    </source>
</evidence>
<dbReference type="InterPro" id="IPR053790">
    <property type="entry name" value="P5CR-like_CS"/>
</dbReference>
<dbReference type="GO" id="GO:0055129">
    <property type="term" value="P:L-proline biosynthetic process"/>
    <property type="evidence" value="ECO:0007669"/>
    <property type="project" value="UniProtKB-UniRule"/>
</dbReference>
<dbReference type="PROSITE" id="PS00521">
    <property type="entry name" value="P5CR"/>
    <property type="match status" value="1"/>
</dbReference>
<evidence type="ECO:0000313" key="17">
    <source>
        <dbReference type="Proteomes" id="UP000297475"/>
    </source>
</evidence>
<feature type="domain" description="Pyrroline-5-carboxylate reductase dimerisation" evidence="15">
    <location>
        <begin position="166"/>
        <end position="268"/>
    </location>
</feature>
<dbReference type="InterPro" id="IPR036291">
    <property type="entry name" value="NAD(P)-bd_dom_sf"/>
</dbReference>
<evidence type="ECO:0000256" key="12">
    <source>
        <dbReference type="PIRSR" id="PIRSR000193-1"/>
    </source>
</evidence>
<feature type="binding site" evidence="12">
    <location>
        <position position="59"/>
    </location>
    <ligand>
        <name>NADPH</name>
        <dbReference type="ChEBI" id="CHEBI:57783"/>
    </ligand>
</feature>
<keyword evidence="6 10" id="KW-0521">NADP</keyword>
<comment type="pathway">
    <text evidence="1 10 13">Amino-acid biosynthesis; L-proline biosynthesis; L-proline from L-glutamate 5-semialdehyde: step 1/1.</text>
</comment>
<dbReference type="PANTHER" id="PTHR11645">
    <property type="entry name" value="PYRROLINE-5-CARBOXYLATE REDUCTASE"/>
    <property type="match status" value="1"/>
</dbReference>
<evidence type="ECO:0000259" key="14">
    <source>
        <dbReference type="Pfam" id="PF03807"/>
    </source>
</evidence>
<comment type="caution">
    <text evidence="16">The sequence shown here is derived from an EMBL/GenBank/DDBJ whole genome shotgun (WGS) entry which is preliminary data.</text>
</comment>
<evidence type="ECO:0000256" key="10">
    <source>
        <dbReference type="HAMAP-Rule" id="MF_01925"/>
    </source>
</evidence>
<dbReference type="InterPro" id="IPR000304">
    <property type="entry name" value="Pyrroline-COOH_reductase"/>
</dbReference>
<dbReference type="SUPFAM" id="SSF48179">
    <property type="entry name" value="6-phosphogluconate dehydrogenase C-terminal domain-like"/>
    <property type="match status" value="1"/>
</dbReference>
<dbReference type="InterPro" id="IPR029036">
    <property type="entry name" value="P5CR_dimer"/>
</dbReference>
<gene>
    <name evidence="10" type="primary">proC</name>
    <name evidence="16" type="ORF">E4656_19575</name>
</gene>
<dbReference type="Pfam" id="PF03807">
    <property type="entry name" value="F420_oxidored"/>
    <property type="match status" value="1"/>
</dbReference>